<evidence type="ECO:0000256" key="3">
    <source>
        <dbReference type="ARBA" id="ARBA00010443"/>
    </source>
</evidence>
<evidence type="ECO:0000313" key="11">
    <source>
        <dbReference type="Proteomes" id="UP001341840"/>
    </source>
</evidence>
<accession>A0ABU6VXY7</accession>
<evidence type="ECO:0000313" key="10">
    <source>
        <dbReference type="EMBL" id="MED6178531.1"/>
    </source>
</evidence>
<comment type="similarity">
    <text evidence="3">Belongs to the bacterial/plant glucose-1-phosphate adenylyltransferase family.</text>
</comment>
<dbReference type="InterPro" id="IPR011004">
    <property type="entry name" value="Trimer_LpxA-like_sf"/>
</dbReference>
<comment type="pathway">
    <text evidence="2">Glycan biosynthesis; starch biosynthesis.</text>
</comment>
<keyword evidence="9" id="KW-0750">Starch biosynthesis</keyword>
<evidence type="ECO:0000256" key="6">
    <source>
        <dbReference type="ARBA" id="ARBA00022679"/>
    </source>
</evidence>
<evidence type="ECO:0000256" key="2">
    <source>
        <dbReference type="ARBA" id="ARBA00004727"/>
    </source>
</evidence>
<keyword evidence="7" id="KW-0548">Nucleotidyltransferase</keyword>
<evidence type="ECO:0000256" key="8">
    <source>
        <dbReference type="ARBA" id="ARBA00022741"/>
    </source>
</evidence>
<keyword evidence="6" id="KW-0808">Transferase</keyword>
<comment type="catalytic activity">
    <reaction evidence="1">
        <text>alpha-D-glucose 1-phosphate + ATP + H(+) = ADP-alpha-D-glucose + diphosphate</text>
        <dbReference type="Rhea" id="RHEA:12120"/>
        <dbReference type="ChEBI" id="CHEBI:15378"/>
        <dbReference type="ChEBI" id="CHEBI:30616"/>
        <dbReference type="ChEBI" id="CHEBI:33019"/>
        <dbReference type="ChEBI" id="CHEBI:57498"/>
        <dbReference type="ChEBI" id="CHEBI:58601"/>
        <dbReference type="EC" id="2.7.7.27"/>
    </reaction>
</comment>
<keyword evidence="8" id="KW-0547">Nucleotide-binding</keyword>
<dbReference type="Proteomes" id="UP001341840">
    <property type="component" value="Unassembled WGS sequence"/>
</dbReference>
<dbReference type="PANTHER" id="PTHR43523:SF12">
    <property type="entry name" value="GLUCOSE-1-PHOSPHATE ADENYLYLTRANSFERASE LARGE SUBUNIT 1, CHLOROPLASTIC-RELATED"/>
    <property type="match status" value="1"/>
</dbReference>
<dbReference type="PANTHER" id="PTHR43523">
    <property type="entry name" value="GLUCOSE-1-PHOSPHATE ADENYLYLTRANSFERASE-RELATED"/>
    <property type="match status" value="1"/>
</dbReference>
<name>A0ABU6VXY7_9FABA</name>
<feature type="non-terminal residue" evidence="10">
    <location>
        <position position="87"/>
    </location>
</feature>
<reference evidence="10 11" key="1">
    <citation type="journal article" date="2023" name="Plants (Basel)">
        <title>Bridging the Gap: Combining Genomics and Transcriptomics Approaches to Understand Stylosanthes scabra, an Orphan Legume from the Brazilian Caatinga.</title>
        <authorList>
            <person name="Ferreira-Neto J.R.C."/>
            <person name="da Silva M.D."/>
            <person name="Binneck E."/>
            <person name="de Melo N.F."/>
            <person name="da Silva R.H."/>
            <person name="de Melo A.L.T.M."/>
            <person name="Pandolfi V."/>
            <person name="Bustamante F.O."/>
            <person name="Brasileiro-Vidal A.C."/>
            <person name="Benko-Iseppon A.M."/>
        </authorList>
    </citation>
    <scope>NUCLEOTIDE SEQUENCE [LARGE SCALE GENOMIC DNA]</scope>
    <source>
        <tissue evidence="10">Leaves</tissue>
    </source>
</reference>
<proteinExistence type="inferred from homology"/>
<sequence length="87" mass="9458">MLDADVTDSVIGEGCVIKNCKIHHSVVGLRYCISEGAIIEDTMLMGLTEADKRFLAANSSVPIDIGRNSHIKRAIIDKNARIGGKYQ</sequence>
<evidence type="ECO:0000256" key="9">
    <source>
        <dbReference type="ARBA" id="ARBA00022922"/>
    </source>
</evidence>
<dbReference type="SUPFAM" id="SSF51161">
    <property type="entry name" value="Trimeric LpxA-like enzymes"/>
    <property type="match status" value="1"/>
</dbReference>
<evidence type="ECO:0000256" key="7">
    <source>
        <dbReference type="ARBA" id="ARBA00022695"/>
    </source>
</evidence>
<dbReference type="Pfam" id="PF25247">
    <property type="entry name" value="LbH_GLGC"/>
    <property type="match status" value="1"/>
</dbReference>
<keyword evidence="5" id="KW-0021">Allosteric enzyme</keyword>
<organism evidence="10 11">
    <name type="scientific">Stylosanthes scabra</name>
    <dbReference type="NCBI Taxonomy" id="79078"/>
    <lineage>
        <taxon>Eukaryota</taxon>
        <taxon>Viridiplantae</taxon>
        <taxon>Streptophyta</taxon>
        <taxon>Embryophyta</taxon>
        <taxon>Tracheophyta</taxon>
        <taxon>Spermatophyta</taxon>
        <taxon>Magnoliopsida</taxon>
        <taxon>eudicotyledons</taxon>
        <taxon>Gunneridae</taxon>
        <taxon>Pentapetalae</taxon>
        <taxon>rosids</taxon>
        <taxon>fabids</taxon>
        <taxon>Fabales</taxon>
        <taxon>Fabaceae</taxon>
        <taxon>Papilionoideae</taxon>
        <taxon>50 kb inversion clade</taxon>
        <taxon>dalbergioids sensu lato</taxon>
        <taxon>Dalbergieae</taxon>
        <taxon>Pterocarpus clade</taxon>
        <taxon>Stylosanthes</taxon>
    </lineage>
</organism>
<gene>
    <name evidence="10" type="ORF">PIB30_108527</name>
</gene>
<dbReference type="EC" id="2.7.7.27" evidence="4"/>
<protein>
    <recommendedName>
        <fullName evidence="4">glucose-1-phosphate adenylyltransferase</fullName>
        <ecNumber evidence="4">2.7.7.27</ecNumber>
    </recommendedName>
</protein>
<dbReference type="EMBL" id="JASCZI010156129">
    <property type="protein sequence ID" value="MED6178531.1"/>
    <property type="molecule type" value="Genomic_DNA"/>
</dbReference>
<dbReference type="InterPro" id="IPR011831">
    <property type="entry name" value="ADP-Glc_PPase"/>
</dbReference>
<evidence type="ECO:0000256" key="1">
    <source>
        <dbReference type="ARBA" id="ARBA00000956"/>
    </source>
</evidence>
<dbReference type="Gene3D" id="2.160.10.10">
    <property type="entry name" value="Hexapeptide repeat proteins"/>
    <property type="match status" value="1"/>
</dbReference>
<comment type="caution">
    <text evidence="10">The sequence shown here is derived from an EMBL/GenBank/DDBJ whole genome shotgun (WGS) entry which is preliminary data.</text>
</comment>
<evidence type="ECO:0000256" key="4">
    <source>
        <dbReference type="ARBA" id="ARBA00012460"/>
    </source>
</evidence>
<keyword evidence="11" id="KW-1185">Reference proteome</keyword>
<evidence type="ECO:0000256" key="5">
    <source>
        <dbReference type="ARBA" id="ARBA00022533"/>
    </source>
</evidence>